<evidence type="ECO:0000256" key="2">
    <source>
        <dbReference type="SAM" id="Phobius"/>
    </source>
</evidence>
<keyword evidence="4" id="KW-1185">Reference proteome</keyword>
<dbReference type="RefSeq" id="WP_203812582.1">
    <property type="nucleotide sequence ID" value="NZ_BOMY01000047.1"/>
</dbReference>
<feature type="region of interest" description="Disordered" evidence="1">
    <location>
        <begin position="62"/>
        <end position="84"/>
    </location>
</feature>
<sequence>MNDDDYGMTLLEPLRGEPSGQPAIDVPKAIRDGRRLRGRRWWTGGLLAGLVATLVGGSLLLAPGQDDNPHPKPSLPPDPAVPASCTLHELPNGGHRLVHLNGSDAAGRWQVGTADPNAGGTQSPAMIWHDGKLVAQAPTPVRHLVLWDINSSGVAVGSSESGGSTNYPYVYRNGTFHRLKGGTGLAVQINDDGVIVGKLGKYGSEVPVRWASPEAEPEELTRPAGETNLHGIYDLAEDGTAVGSYIGRTTKNYLWRPDGTVRELDTPPLQKPEGGELWVVGLRFGWVYAMFSDINGPDDGLYRQDVRGGAWQRITHNSAAAQYGVSAPATMGAMLSPVPVVVIGSRTVDLPSGPLTGTGPVIFGLNGVSADARVVSGNAVRTDTSNPSAPEQPVIWRCE</sequence>
<comment type="caution">
    <text evidence="3">The sequence shown here is derived from an EMBL/GenBank/DDBJ whole genome shotgun (WGS) entry which is preliminary data.</text>
</comment>
<protein>
    <submittedName>
        <fullName evidence="3">Uncharacterized protein</fullName>
    </submittedName>
</protein>
<feature type="compositionally biased region" description="Polar residues" evidence="1">
    <location>
        <begin position="380"/>
        <end position="389"/>
    </location>
</feature>
<dbReference type="AlphaFoldDB" id="A0A919NTA0"/>
<dbReference type="Proteomes" id="UP000623608">
    <property type="component" value="Unassembled WGS sequence"/>
</dbReference>
<feature type="transmembrane region" description="Helical" evidence="2">
    <location>
        <begin position="41"/>
        <end position="62"/>
    </location>
</feature>
<keyword evidence="2" id="KW-0472">Membrane</keyword>
<evidence type="ECO:0000313" key="3">
    <source>
        <dbReference type="EMBL" id="GIF24730.1"/>
    </source>
</evidence>
<feature type="region of interest" description="Disordered" evidence="1">
    <location>
        <begin position="1"/>
        <end position="23"/>
    </location>
</feature>
<proteinExistence type="predicted"/>
<keyword evidence="2" id="KW-0812">Transmembrane</keyword>
<dbReference type="EMBL" id="BOMY01000047">
    <property type="protein sequence ID" value="GIF24730.1"/>
    <property type="molecule type" value="Genomic_DNA"/>
</dbReference>
<feature type="compositionally biased region" description="Pro residues" evidence="1">
    <location>
        <begin position="71"/>
        <end position="80"/>
    </location>
</feature>
<reference evidence="3" key="1">
    <citation type="submission" date="2021-01" db="EMBL/GenBank/DDBJ databases">
        <title>Whole genome shotgun sequence of Actinoplanes tereljensis NBRC 105297.</title>
        <authorList>
            <person name="Komaki H."/>
            <person name="Tamura T."/>
        </authorList>
    </citation>
    <scope>NUCLEOTIDE SEQUENCE</scope>
    <source>
        <strain evidence="3">NBRC 105297</strain>
    </source>
</reference>
<accession>A0A919NTA0</accession>
<feature type="region of interest" description="Disordered" evidence="1">
    <location>
        <begin position="380"/>
        <end position="399"/>
    </location>
</feature>
<evidence type="ECO:0000313" key="4">
    <source>
        <dbReference type="Proteomes" id="UP000623608"/>
    </source>
</evidence>
<evidence type="ECO:0000256" key="1">
    <source>
        <dbReference type="SAM" id="MobiDB-lite"/>
    </source>
</evidence>
<gene>
    <name evidence="3" type="ORF">Ate02nite_74600</name>
</gene>
<keyword evidence="2" id="KW-1133">Transmembrane helix</keyword>
<name>A0A919NTA0_9ACTN</name>
<organism evidence="3 4">
    <name type="scientific">Paractinoplanes tereljensis</name>
    <dbReference type="NCBI Taxonomy" id="571912"/>
    <lineage>
        <taxon>Bacteria</taxon>
        <taxon>Bacillati</taxon>
        <taxon>Actinomycetota</taxon>
        <taxon>Actinomycetes</taxon>
        <taxon>Micromonosporales</taxon>
        <taxon>Micromonosporaceae</taxon>
        <taxon>Paractinoplanes</taxon>
    </lineage>
</organism>